<comment type="similarity">
    <text evidence="1">Belongs to the short-chain dehydrogenases/reductases (SDR) family.</text>
</comment>
<reference evidence="3" key="1">
    <citation type="submission" date="2022-08" db="EMBL/GenBank/DDBJ databases">
        <authorList>
            <person name="Gutierrez-Valencia J."/>
        </authorList>
    </citation>
    <scope>NUCLEOTIDE SEQUENCE</scope>
</reference>
<evidence type="ECO:0000313" key="3">
    <source>
        <dbReference type="EMBL" id="CAI0438132.1"/>
    </source>
</evidence>
<accession>A0AAV0LUB0</accession>
<dbReference type="PANTHER" id="PTHR43180:SF77">
    <property type="entry name" value="SECOISOLARICIRESINOL DEHYDROGENASE-LIKE"/>
    <property type="match status" value="1"/>
</dbReference>
<dbReference type="SUPFAM" id="SSF51735">
    <property type="entry name" value="NAD(P)-binding Rossmann-fold domains"/>
    <property type="match status" value="1"/>
</dbReference>
<sequence length="150" mass="15437">MGVNVFGAFFCAKHAARVMIPEKKGAILFTSSGVMAKYGDAGNPYTASKNAVTGLMKSLSVELGKYGIRVNAISPGGIATPMAVEVSGMDAATLQGIFGAKAALKFGVLEGTMLDENDVAEAAMYLASEESKFVSGLNLVVDGGYNLKSA</sequence>
<gene>
    <name evidence="3" type="ORF">LITE_LOCUS25708</name>
</gene>
<dbReference type="Proteomes" id="UP001154282">
    <property type="component" value="Unassembled WGS sequence"/>
</dbReference>
<evidence type="ECO:0000313" key="4">
    <source>
        <dbReference type="Proteomes" id="UP001154282"/>
    </source>
</evidence>
<dbReference type="Gene3D" id="3.40.50.720">
    <property type="entry name" value="NAD(P)-binding Rossmann-like Domain"/>
    <property type="match status" value="1"/>
</dbReference>
<keyword evidence="4" id="KW-1185">Reference proteome</keyword>
<dbReference type="EMBL" id="CAMGYJ010000006">
    <property type="protein sequence ID" value="CAI0438132.1"/>
    <property type="molecule type" value="Genomic_DNA"/>
</dbReference>
<protein>
    <submittedName>
        <fullName evidence="3">Uncharacterized protein</fullName>
    </submittedName>
</protein>
<proteinExistence type="inferred from homology"/>
<organism evidence="3 4">
    <name type="scientific">Linum tenue</name>
    <dbReference type="NCBI Taxonomy" id="586396"/>
    <lineage>
        <taxon>Eukaryota</taxon>
        <taxon>Viridiplantae</taxon>
        <taxon>Streptophyta</taxon>
        <taxon>Embryophyta</taxon>
        <taxon>Tracheophyta</taxon>
        <taxon>Spermatophyta</taxon>
        <taxon>Magnoliopsida</taxon>
        <taxon>eudicotyledons</taxon>
        <taxon>Gunneridae</taxon>
        <taxon>Pentapetalae</taxon>
        <taxon>rosids</taxon>
        <taxon>fabids</taxon>
        <taxon>Malpighiales</taxon>
        <taxon>Linaceae</taxon>
        <taxon>Linum</taxon>
    </lineage>
</organism>
<name>A0AAV0LUB0_9ROSI</name>
<dbReference type="GO" id="GO:0016491">
    <property type="term" value="F:oxidoreductase activity"/>
    <property type="evidence" value="ECO:0007669"/>
    <property type="project" value="UniProtKB-KW"/>
</dbReference>
<dbReference type="PANTHER" id="PTHR43180">
    <property type="entry name" value="3-OXOACYL-(ACYL-CARRIER-PROTEIN) REDUCTASE (AFU_ORTHOLOGUE AFUA_6G11210)"/>
    <property type="match status" value="1"/>
</dbReference>
<keyword evidence="2" id="KW-0560">Oxidoreductase</keyword>
<comment type="caution">
    <text evidence="3">The sequence shown here is derived from an EMBL/GenBank/DDBJ whole genome shotgun (WGS) entry which is preliminary data.</text>
</comment>
<evidence type="ECO:0000256" key="2">
    <source>
        <dbReference type="ARBA" id="ARBA00023002"/>
    </source>
</evidence>
<dbReference type="InterPro" id="IPR020904">
    <property type="entry name" value="Sc_DH/Rdtase_CS"/>
</dbReference>
<dbReference type="PRINTS" id="PR00081">
    <property type="entry name" value="GDHRDH"/>
</dbReference>
<dbReference type="Pfam" id="PF13561">
    <property type="entry name" value="adh_short_C2"/>
    <property type="match status" value="1"/>
</dbReference>
<dbReference type="PROSITE" id="PS00061">
    <property type="entry name" value="ADH_SHORT"/>
    <property type="match status" value="1"/>
</dbReference>
<evidence type="ECO:0000256" key="1">
    <source>
        <dbReference type="ARBA" id="ARBA00006484"/>
    </source>
</evidence>
<dbReference type="AlphaFoldDB" id="A0AAV0LUB0"/>
<dbReference type="InterPro" id="IPR036291">
    <property type="entry name" value="NAD(P)-bd_dom_sf"/>
</dbReference>
<dbReference type="InterPro" id="IPR002347">
    <property type="entry name" value="SDR_fam"/>
</dbReference>